<name>A0A3N4JTN3_9PEZI</name>
<organism evidence="1 2">
    <name type="scientific">Choiromyces venosus 120613-1</name>
    <dbReference type="NCBI Taxonomy" id="1336337"/>
    <lineage>
        <taxon>Eukaryota</taxon>
        <taxon>Fungi</taxon>
        <taxon>Dikarya</taxon>
        <taxon>Ascomycota</taxon>
        <taxon>Pezizomycotina</taxon>
        <taxon>Pezizomycetes</taxon>
        <taxon>Pezizales</taxon>
        <taxon>Tuberaceae</taxon>
        <taxon>Choiromyces</taxon>
    </lineage>
</organism>
<keyword evidence="2" id="KW-1185">Reference proteome</keyword>
<proteinExistence type="predicted"/>
<accession>A0A3N4JTN3</accession>
<dbReference type="AlphaFoldDB" id="A0A3N4JTN3"/>
<evidence type="ECO:0000313" key="2">
    <source>
        <dbReference type="Proteomes" id="UP000276215"/>
    </source>
</evidence>
<evidence type="ECO:0000313" key="1">
    <source>
        <dbReference type="EMBL" id="RPB00389.1"/>
    </source>
</evidence>
<reference evidence="1 2" key="1">
    <citation type="journal article" date="2018" name="Nat. Ecol. Evol.">
        <title>Pezizomycetes genomes reveal the molecular basis of ectomycorrhizal truffle lifestyle.</title>
        <authorList>
            <person name="Murat C."/>
            <person name="Payen T."/>
            <person name="Noel B."/>
            <person name="Kuo A."/>
            <person name="Morin E."/>
            <person name="Chen J."/>
            <person name="Kohler A."/>
            <person name="Krizsan K."/>
            <person name="Balestrini R."/>
            <person name="Da Silva C."/>
            <person name="Montanini B."/>
            <person name="Hainaut M."/>
            <person name="Levati E."/>
            <person name="Barry K.W."/>
            <person name="Belfiori B."/>
            <person name="Cichocki N."/>
            <person name="Clum A."/>
            <person name="Dockter R.B."/>
            <person name="Fauchery L."/>
            <person name="Guy J."/>
            <person name="Iotti M."/>
            <person name="Le Tacon F."/>
            <person name="Lindquist E.A."/>
            <person name="Lipzen A."/>
            <person name="Malagnac F."/>
            <person name="Mello A."/>
            <person name="Molinier V."/>
            <person name="Miyauchi S."/>
            <person name="Poulain J."/>
            <person name="Riccioni C."/>
            <person name="Rubini A."/>
            <person name="Sitrit Y."/>
            <person name="Splivallo R."/>
            <person name="Traeger S."/>
            <person name="Wang M."/>
            <person name="Zifcakova L."/>
            <person name="Wipf D."/>
            <person name="Zambonelli A."/>
            <person name="Paolocci F."/>
            <person name="Nowrousian M."/>
            <person name="Ottonello S."/>
            <person name="Baldrian P."/>
            <person name="Spatafora J.W."/>
            <person name="Henrissat B."/>
            <person name="Nagy L.G."/>
            <person name="Aury J.M."/>
            <person name="Wincker P."/>
            <person name="Grigoriev I.V."/>
            <person name="Bonfante P."/>
            <person name="Martin F.M."/>
        </authorList>
    </citation>
    <scope>NUCLEOTIDE SEQUENCE [LARGE SCALE GENOMIC DNA]</scope>
    <source>
        <strain evidence="1 2">120613-1</strain>
    </source>
</reference>
<dbReference type="Proteomes" id="UP000276215">
    <property type="component" value="Unassembled WGS sequence"/>
</dbReference>
<protein>
    <submittedName>
        <fullName evidence="1">Uncharacterized protein</fullName>
    </submittedName>
</protein>
<sequence length="190" mass="21903">MQSLDDYVKASWSITIHILKYIQDVLTGCFMTGIAHEELRRLLTTKCDAGDPFEKYAAEAMRISHTFSTTFDSNKLVNSRLLGRNVTTKKVLESKESTLVKELRAIVNILKAPVESSRKNNIPQIQEEYAVDDVMAVDNWRLRLCFPSVHHNGRDFSNCYNQLMPLRSYEHAQARREYAKFQSTRCIGRP</sequence>
<dbReference type="EMBL" id="ML120380">
    <property type="protein sequence ID" value="RPB00389.1"/>
    <property type="molecule type" value="Genomic_DNA"/>
</dbReference>
<gene>
    <name evidence="1" type="ORF">L873DRAFT_1788983</name>
</gene>